<feature type="chain" id="PRO_5008146449" evidence="1">
    <location>
        <begin position="21"/>
        <end position="111"/>
    </location>
</feature>
<organism evidence="2 3">
    <name type="scientific">Globodera pallida</name>
    <name type="common">Potato cyst nematode worm</name>
    <name type="synonym">Heterodera pallida</name>
    <dbReference type="NCBI Taxonomy" id="36090"/>
    <lineage>
        <taxon>Eukaryota</taxon>
        <taxon>Metazoa</taxon>
        <taxon>Ecdysozoa</taxon>
        <taxon>Nematoda</taxon>
        <taxon>Chromadorea</taxon>
        <taxon>Rhabditida</taxon>
        <taxon>Tylenchina</taxon>
        <taxon>Tylenchomorpha</taxon>
        <taxon>Tylenchoidea</taxon>
        <taxon>Heteroderidae</taxon>
        <taxon>Heteroderinae</taxon>
        <taxon>Globodera</taxon>
    </lineage>
</organism>
<keyword evidence="1" id="KW-0732">Signal</keyword>
<reference evidence="3" key="2">
    <citation type="submission" date="2016-06" db="UniProtKB">
        <authorList>
            <consortium name="WormBaseParasite"/>
        </authorList>
    </citation>
    <scope>IDENTIFICATION</scope>
</reference>
<evidence type="ECO:0000256" key="1">
    <source>
        <dbReference type="SAM" id="SignalP"/>
    </source>
</evidence>
<protein>
    <submittedName>
        <fullName evidence="3">Obesity factor</fullName>
    </submittedName>
</protein>
<proteinExistence type="predicted"/>
<evidence type="ECO:0000313" key="2">
    <source>
        <dbReference type="Proteomes" id="UP000050741"/>
    </source>
</evidence>
<reference evidence="2" key="1">
    <citation type="submission" date="2014-05" db="EMBL/GenBank/DDBJ databases">
        <title>The genome and life-stage specific transcriptomes of Globodera pallida elucidate key aspects of plant parasitism by a cyst nematode.</title>
        <authorList>
            <person name="Cotton J.A."/>
            <person name="Lilley C.J."/>
            <person name="Jones L.M."/>
            <person name="Kikuchi T."/>
            <person name="Reid A.J."/>
            <person name="Thorpe P."/>
            <person name="Tsai I.J."/>
            <person name="Beasley H."/>
            <person name="Blok V."/>
            <person name="Cock P.J.A."/>
            <person name="Van den Akker S.E."/>
            <person name="Holroyd N."/>
            <person name="Hunt M."/>
            <person name="Mantelin S."/>
            <person name="Naghra H."/>
            <person name="Pain A."/>
            <person name="Palomares-Rius J.E."/>
            <person name="Zarowiecki M."/>
            <person name="Berriman M."/>
            <person name="Jones J.T."/>
            <person name="Urwin P.E."/>
        </authorList>
    </citation>
    <scope>NUCLEOTIDE SEQUENCE [LARGE SCALE GENOMIC DNA]</scope>
    <source>
        <strain evidence="2">Lindley</strain>
    </source>
</reference>
<dbReference type="AlphaFoldDB" id="A0A183BNV1"/>
<sequence length="111" mass="12963">MKRNSTLLLLCAVLLHWHSPFEFGAFASFDDWKPFKEILVELEQNLVDEQNSALKPRPHLPTRALHNLIGELHFLMSMANKLPVRLDESSNMKRFHEGKKTILDVKQMRNI</sequence>
<keyword evidence="2" id="KW-1185">Reference proteome</keyword>
<name>A0A183BNV1_GLOPA</name>
<dbReference type="WBParaSite" id="GPLIN_000228700">
    <property type="protein sequence ID" value="GPLIN_000228700"/>
    <property type="gene ID" value="GPLIN_000228700"/>
</dbReference>
<feature type="signal peptide" evidence="1">
    <location>
        <begin position="1"/>
        <end position="20"/>
    </location>
</feature>
<dbReference type="Proteomes" id="UP000050741">
    <property type="component" value="Unassembled WGS sequence"/>
</dbReference>
<evidence type="ECO:0000313" key="3">
    <source>
        <dbReference type="WBParaSite" id="GPLIN_000228700"/>
    </source>
</evidence>
<accession>A0A183BNV1</accession>